<name>A0A915E4J1_9BILA</name>
<dbReference type="InterPro" id="IPR023614">
    <property type="entry name" value="Porin_dom_sf"/>
</dbReference>
<dbReference type="InterPro" id="IPR037930">
    <property type="entry name" value="Tom40"/>
</dbReference>
<organism evidence="11 12">
    <name type="scientific">Ditylenchus dipsaci</name>
    <dbReference type="NCBI Taxonomy" id="166011"/>
    <lineage>
        <taxon>Eukaryota</taxon>
        <taxon>Metazoa</taxon>
        <taxon>Ecdysozoa</taxon>
        <taxon>Nematoda</taxon>
        <taxon>Chromadorea</taxon>
        <taxon>Rhabditida</taxon>
        <taxon>Tylenchina</taxon>
        <taxon>Tylenchomorpha</taxon>
        <taxon>Sphaerularioidea</taxon>
        <taxon>Anguinidae</taxon>
        <taxon>Anguininae</taxon>
        <taxon>Ditylenchus</taxon>
    </lineage>
</organism>
<keyword evidence="11" id="KW-1185">Reference proteome</keyword>
<evidence type="ECO:0000256" key="10">
    <source>
        <dbReference type="SAM" id="MobiDB-lite"/>
    </source>
</evidence>
<evidence type="ECO:0000256" key="9">
    <source>
        <dbReference type="ARBA" id="ARBA00023136"/>
    </source>
</evidence>
<protein>
    <submittedName>
        <fullName evidence="12">Mitochondrial import receptor subunit TOM40</fullName>
    </submittedName>
</protein>
<dbReference type="WBParaSite" id="jg26630">
    <property type="protein sequence ID" value="jg26630"/>
    <property type="gene ID" value="jg26630"/>
</dbReference>
<dbReference type="AlphaFoldDB" id="A0A915E4J1"/>
<accession>A0A915E4J1</accession>
<proteinExistence type="inferred from homology"/>
<evidence type="ECO:0000256" key="1">
    <source>
        <dbReference type="ARBA" id="ARBA00004374"/>
    </source>
</evidence>
<keyword evidence="9" id="KW-0472">Membrane</keyword>
<keyword evidence="4" id="KW-1134">Transmembrane beta strand</keyword>
<dbReference type="PANTHER" id="PTHR10802">
    <property type="entry name" value="MITOCHONDRIAL IMPORT RECEPTOR SUBUNIT TOM40"/>
    <property type="match status" value="1"/>
</dbReference>
<keyword evidence="6" id="KW-1000">Mitochondrion outer membrane</keyword>
<dbReference type="GO" id="GO:0030150">
    <property type="term" value="P:protein import into mitochondrial matrix"/>
    <property type="evidence" value="ECO:0007669"/>
    <property type="project" value="InterPro"/>
</dbReference>
<sequence>MSGLDASVEPTGQAAPQGFESMSARPSRPDVLSFDEFHRKCRDVFPIVFEGAKVMLNKQLSSHFQISHSINLSTNLNGYRFGSTYLCSETWTLRATPRLPFYTNLPMVFASRHGTSSAKQNGRHSVLARTSGRLTTSALTVANPNILNNSGAFIGSYVRRLTENLELGAELITQCASQKPGQTDVMTATASNSGFHASYYHRQSDTLQFGVDFESSFRQQESKAAFAYQTEIADTFVFRASCDTDWTVSSVMEKKLSKQLPFTFVLSLIHNFSKPITKVGAGLMIGG</sequence>
<evidence type="ECO:0000256" key="6">
    <source>
        <dbReference type="ARBA" id="ARBA00022787"/>
    </source>
</evidence>
<dbReference type="GO" id="GO:0008320">
    <property type="term" value="F:protein transmembrane transporter activity"/>
    <property type="evidence" value="ECO:0007669"/>
    <property type="project" value="InterPro"/>
</dbReference>
<feature type="region of interest" description="Disordered" evidence="10">
    <location>
        <begin position="1"/>
        <end position="26"/>
    </location>
</feature>
<dbReference type="Proteomes" id="UP000887574">
    <property type="component" value="Unplaced"/>
</dbReference>
<keyword evidence="7" id="KW-0653">Protein transport</keyword>
<keyword evidence="3" id="KW-0813">Transport</keyword>
<keyword evidence="8" id="KW-0496">Mitochondrion</keyword>
<dbReference type="Gene3D" id="2.40.160.10">
    <property type="entry name" value="Porin"/>
    <property type="match status" value="1"/>
</dbReference>
<dbReference type="Pfam" id="PF01459">
    <property type="entry name" value="Porin_3"/>
    <property type="match status" value="1"/>
</dbReference>
<evidence type="ECO:0000256" key="5">
    <source>
        <dbReference type="ARBA" id="ARBA00022692"/>
    </source>
</evidence>
<evidence type="ECO:0000313" key="11">
    <source>
        <dbReference type="Proteomes" id="UP000887574"/>
    </source>
</evidence>
<dbReference type="InterPro" id="IPR027246">
    <property type="entry name" value="Porin_Euk/Tom40"/>
</dbReference>
<evidence type="ECO:0000256" key="4">
    <source>
        <dbReference type="ARBA" id="ARBA00022452"/>
    </source>
</evidence>
<evidence type="ECO:0000256" key="2">
    <source>
        <dbReference type="ARBA" id="ARBA00010510"/>
    </source>
</evidence>
<comment type="subcellular location">
    <subcellularLocation>
        <location evidence="1">Mitochondrion outer membrane</location>
        <topology evidence="1">Multi-pass membrane protein</topology>
    </subcellularLocation>
</comment>
<reference evidence="12" key="1">
    <citation type="submission" date="2022-11" db="UniProtKB">
        <authorList>
            <consortium name="WormBaseParasite"/>
        </authorList>
    </citation>
    <scope>IDENTIFICATION</scope>
</reference>
<comment type="similarity">
    <text evidence="2">Belongs to the Tom40 family.</text>
</comment>
<keyword evidence="5" id="KW-0812">Transmembrane</keyword>
<evidence type="ECO:0000313" key="12">
    <source>
        <dbReference type="WBParaSite" id="jg26630"/>
    </source>
</evidence>
<dbReference type="GO" id="GO:0005741">
    <property type="term" value="C:mitochondrial outer membrane"/>
    <property type="evidence" value="ECO:0007669"/>
    <property type="project" value="UniProtKB-SubCell"/>
</dbReference>
<evidence type="ECO:0000256" key="8">
    <source>
        <dbReference type="ARBA" id="ARBA00023128"/>
    </source>
</evidence>
<evidence type="ECO:0000256" key="3">
    <source>
        <dbReference type="ARBA" id="ARBA00022448"/>
    </source>
</evidence>
<evidence type="ECO:0000256" key="7">
    <source>
        <dbReference type="ARBA" id="ARBA00022927"/>
    </source>
</evidence>